<evidence type="ECO:0000313" key="2">
    <source>
        <dbReference type="Proteomes" id="UP000218702"/>
    </source>
</evidence>
<protein>
    <submittedName>
        <fullName evidence="1">Uncharacterized protein</fullName>
    </submittedName>
</protein>
<dbReference type="AlphaFoldDB" id="A0A1Z4UY58"/>
<dbReference type="EMBL" id="AP018316">
    <property type="protein sequence ID" value="BAZ84187.1"/>
    <property type="molecule type" value="Genomic_DNA"/>
</dbReference>
<keyword evidence="2" id="KW-1185">Reference proteome</keyword>
<name>A0A1Z4UY58_9CYAN</name>
<reference evidence="1 2" key="1">
    <citation type="submission" date="2017-06" db="EMBL/GenBank/DDBJ databases">
        <title>Genome sequencing of cyanobaciteial culture collection at National Institute for Environmental Studies (NIES).</title>
        <authorList>
            <person name="Hirose Y."/>
            <person name="Shimura Y."/>
            <person name="Fujisawa T."/>
            <person name="Nakamura Y."/>
            <person name="Kawachi M."/>
        </authorList>
    </citation>
    <scope>NUCLEOTIDE SEQUENCE [LARGE SCALE GENOMIC DNA]</scope>
    <source>
        <strain evidence="1 2">NIES-806</strain>
    </source>
</reference>
<proteinExistence type="predicted"/>
<dbReference type="OrthoDB" id="495857at2"/>
<sequence>MTDKEKISRHAATDRDKCQEIADKYGWELIIKFSKLILGQQTRVFTNYQIIC</sequence>
<gene>
    <name evidence="1" type="ORF">NIES806_03710</name>
</gene>
<evidence type="ECO:0000313" key="1">
    <source>
        <dbReference type="EMBL" id="BAZ84187.1"/>
    </source>
</evidence>
<dbReference type="Proteomes" id="UP000218702">
    <property type="component" value="Chromosome"/>
</dbReference>
<dbReference type="RefSeq" id="WP_157749896.1">
    <property type="nucleotide sequence ID" value="NZ_AP018316.1"/>
</dbReference>
<organism evidence="1 2">
    <name type="scientific">Dolichospermum compactum NIES-806</name>
    <dbReference type="NCBI Taxonomy" id="1973481"/>
    <lineage>
        <taxon>Bacteria</taxon>
        <taxon>Bacillati</taxon>
        <taxon>Cyanobacteriota</taxon>
        <taxon>Cyanophyceae</taxon>
        <taxon>Nostocales</taxon>
        <taxon>Aphanizomenonaceae</taxon>
        <taxon>Dolichospermum</taxon>
        <taxon>Dolichospermum compactum</taxon>
    </lineage>
</organism>
<accession>A0A1Z4UY58</accession>
<dbReference type="KEGG" id="dcm:NIES806_03710"/>